<dbReference type="EMBL" id="LWUJ01000011">
    <property type="protein sequence ID" value="OAL10201.1"/>
    <property type="molecule type" value="Genomic_DNA"/>
</dbReference>
<protein>
    <recommendedName>
        <fullName evidence="5">5'-3' exonuclease</fullName>
    </recommendedName>
</protein>
<evidence type="ECO:0000259" key="6">
    <source>
        <dbReference type="SMART" id="SM00475"/>
    </source>
</evidence>
<dbReference type="AlphaFoldDB" id="A0A1A9QDX8"/>
<dbReference type="GO" id="GO:0033567">
    <property type="term" value="P:DNA replication, Okazaki fragment processing"/>
    <property type="evidence" value="ECO:0007669"/>
    <property type="project" value="InterPro"/>
</dbReference>
<dbReference type="GO" id="GO:0017108">
    <property type="term" value="F:5'-flap endonuclease activity"/>
    <property type="evidence" value="ECO:0007669"/>
    <property type="project" value="InterPro"/>
</dbReference>
<dbReference type="InterPro" id="IPR020045">
    <property type="entry name" value="DNA_polI_H3TH"/>
</dbReference>
<evidence type="ECO:0000256" key="1">
    <source>
        <dbReference type="ARBA" id="ARBA00022722"/>
    </source>
</evidence>
<dbReference type="CDD" id="cd09898">
    <property type="entry name" value="H3TH_53EXO"/>
    <property type="match status" value="1"/>
</dbReference>
<dbReference type="Gene3D" id="1.10.150.20">
    <property type="entry name" value="5' to 3' exonuclease, C-terminal subdomain"/>
    <property type="match status" value="1"/>
</dbReference>
<accession>A0A1A9QDX8</accession>
<dbReference type="PANTHER" id="PTHR42646">
    <property type="entry name" value="FLAP ENDONUCLEASE XNI"/>
    <property type="match status" value="1"/>
</dbReference>
<evidence type="ECO:0000256" key="4">
    <source>
        <dbReference type="ARBA" id="ARBA00049957"/>
    </source>
</evidence>
<keyword evidence="2" id="KW-0378">Hydrolase</keyword>
<dbReference type="InterPro" id="IPR038969">
    <property type="entry name" value="FEN"/>
</dbReference>
<dbReference type="GO" id="GO:0008409">
    <property type="term" value="F:5'-3' exonuclease activity"/>
    <property type="evidence" value="ECO:0007669"/>
    <property type="project" value="InterPro"/>
</dbReference>
<keyword evidence="1" id="KW-0540">Nuclease</keyword>
<organism evidence="7 8">
    <name type="scientific">Candidatus Mycoplasma haematobovis</name>
    <dbReference type="NCBI Taxonomy" id="432608"/>
    <lineage>
        <taxon>Bacteria</taxon>
        <taxon>Bacillati</taxon>
        <taxon>Mycoplasmatota</taxon>
        <taxon>Mollicutes</taxon>
        <taxon>Mycoplasmataceae</taxon>
        <taxon>Mycoplasma</taxon>
    </lineage>
</organism>
<dbReference type="PANTHER" id="PTHR42646:SF2">
    <property type="entry name" value="5'-3' EXONUCLEASE FAMILY PROTEIN"/>
    <property type="match status" value="1"/>
</dbReference>
<dbReference type="SUPFAM" id="SSF88723">
    <property type="entry name" value="PIN domain-like"/>
    <property type="match status" value="1"/>
</dbReference>
<dbReference type="InterPro" id="IPR036279">
    <property type="entry name" value="5-3_exonuclease_C_sf"/>
</dbReference>
<reference evidence="8" key="1">
    <citation type="submission" date="2016-04" db="EMBL/GenBank/DDBJ databases">
        <authorList>
            <person name="Quiroz-Castaneda R.E."/>
            <person name="Martinez-Ocampo F."/>
        </authorList>
    </citation>
    <scope>NUCLEOTIDE SEQUENCE [LARGE SCALE GENOMIC DNA]</scope>
    <source>
        <strain evidence="8">INIFAP01</strain>
    </source>
</reference>
<dbReference type="STRING" id="432608.A6V39_02000"/>
<dbReference type="FunFam" id="1.10.150.20:FF:000003">
    <property type="entry name" value="DNA polymerase I"/>
    <property type="match status" value="1"/>
</dbReference>
<keyword evidence="3" id="KW-0238">DNA-binding</keyword>
<feature type="domain" description="5'-3' exonuclease" evidence="6">
    <location>
        <begin position="2"/>
        <end position="270"/>
    </location>
</feature>
<dbReference type="SUPFAM" id="SSF47807">
    <property type="entry name" value="5' to 3' exonuclease, C-terminal subdomain"/>
    <property type="match status" value="1"/>
</dbReference>
<dbReference type="SMART" id="SM00475">
    <property type="entry name" value="53EXOc"/>
    <property type="match status" value="1"/>
</dbReference>
<dbReference type="Proteomes" id="UP000077623">
    <property type="component" value="Unassembled WGS sequence"/>
</dbReference>
<comment type="caution">
    <text evidence="7">The sequence shown here is derived from an EMBL/GenBank/DDBJ whole genome shotgun (WGS) entry which is preliminary data.</text>
</comment>
<evidence type="ECO:0000256" key="5">
    <source>
        <dbReference type="ARBA" id="ARBA00050026"/>
    </source>
</evidence>
<comment type="function">
    <text evidence="4">5'-3' exonuclease acting preferentially on double-stranded DNA.</text>
</comment>
<evidence type="ECO:0000313" key="8">
    <source>
        <dbReference type="Proteomes" id="UP000077623"/>
    </source>
</evidence>
<dbReference type="GO" id="GO:0003677">
    <property type="term" value="F:DNA binding"/>
    <property type="evidence" value="ECO:0007669"/>
    <property type="project" value="UniProtKB-KW"/>
</dbReference>
<dbReference type="RefSeq" id="WP_187150049.1">
    <property type="nucleotide sequence ID" value="NZ_LWUJ01000011.1"/>
</dbReference>
<sequence length="270" mass="30644">MDKALIIDGNAVIYKAYFASQANAIKQNKSDDEITKEINKTIRFVSNICNSLLTKKEYQYATVVFDSSRKTFRQEKFSEYKANRSPMPTPLLNVLPPIKEVLWNLGFVVVNAPKCYEGDDVICTLAKIFNDNGIQAEVFSTDKDLLQLVSPNTTVTLFRAKGEDPKQYNYEDFFNLTKGLMPYQIPQLKAIAGDASDNYSGLPGVGDKTARDLLSKYSSIENIYENLDSLNPKLREKFATHKELLFLFLELATTVSNVDISKDINKYKRR</sequence>
<dbReference type="Gene3D" id="3.40.50.1010">
    <property type="entry name" value="5'-nuclease"/>
    <property type="match status" value="1"/>
</dbReference>
<proteinExistence type="predicted"/>
<dbReference type="InterPro" id="IPR008918">
    <property type="entry name" value="HhH2"/>
</dbReference>
<name>A0A1A9QDX8_9MOLU</name>
<dbReference type="CDD" id="cd09859">
    <property type="entry name" value="PIN_53EXO"/>
    <property type="match status" value="1"/>
</dbReference>
<evidence type="ECO:0000256" key="2">
    <source>
        <dbReference type="ARBA" id="ARBA00022801"/>
    </source>
</evidence>
<evidence type="ECO:0000256" key="3">
    <source>
        <dbReference type="ARBA" id="ARBA00023125"/>
    </source>
</evidence>
<dbReference type="InterPro" id="IPR002421">
    <property type="entry name" value="5-3_exonuclease"/>
</dbReference>
<dbReference type="InterPro" id="IPR029060">
    <property type="entry name" value="PIN-like_dom_sf"/>
</dbReference>
<keyword evidence="8" id="KW-1185">Reference proteome</keyword>
<evidence type="ECO:0000313" key="7">
    <source>
        <dbReference type="EMBL" id="OAL10201.1"/>
    </source>
</evidence>
<dbReference type="SMART" id="SM00279">
    <property type="entry name" value="HhH2"/>
    <property type="match status" value="1"/>
</dbReference>
<dbReference type="InterPro" id="IPR020046">
    <property type="entry name" value="5-3_exonucl_a-hlix_arch_N"/>
</dbReference>
<dbReference type="Pfam" id="PF02739">
    <property type="entry name" value="5_3_exonuc_N"/>
    <property type="match status" value="1"/>
</dbReference>
<gene>
    <name evidence="7" type="ORF">A6V39_02000</name>
</gene>
<dbReference type="Pfam" id="PF01367">
    <property type="entry name" value="5_3_exonuc"/>
    <property type="match status" value="1"/>
</dbReference>